<organism evidence="14 15">
    <name type="scientific">Longispora fulva</name>
    <dbReference type="NCBI Taxonomy" id="619741"/>
    <lineage>
        <taxon>Bacteria</taxon>
        <taxon>Bacillati</taxon>
        <taxon>Actinomycetota</taxon>
        <taxon>Actinomycetes</taxon>
        <taxon>Micromonosporales</taxon>
        <taxon>Micromonosporaceae</taxon>
        <taxon>Longispora</taxon>
    </lineage>
</organism>
<dbReference type="InterPro" id="IPR036890">
    <property type="entry name" value="HATPase_C_sf"/>
</dbReference>
<keyword evidence="7 14" id="KW-0418">Kinase</keyword>
<dbReference type="SUPFAM" id="SSF158472">
    <property type="entry name" value="HAMP domain-like"/>
    <property type="match status" value="1"/>
</dbReference>
<dbReference type="Gene3D" id="1.10.287.130">
    <property type="match status" value="1"/>
</dbReference>
<dbReference type="SUPFAM" id="SSF47384">
    <property type="entry name" value="Homodimeric domain of signal transducing histidine kinase"/>
    <property type="match status" value="1"/>
</dbReference>
<dbReference type="PANTHER" id="PTHR45436">
    <property type="entry name" value="SENSOR HISTIDINE KINASE YKOH"/>
    <property type="match status" value="1"/>
</dbReference>
<sequence length="383" mass="40083">MTARLSVRAKLTLVYGTLMLVVEAILLAVVYFLMTYVPVYRIAAADGPVGMPVPDDWQPPPGPWDAQPAGVIAISSKADVLTSLLWSFGVGLLLVTALGLLVCWLVAGRVLSPLARITAAAHTATTGTLHERIALPGRADELKKLADTFDGMLARLEREFAAHQRFAANAAHELRTPLAVTRTMLQVALAHPEDHDLRELGPKLLATNERSIATTEALLVLASAEHARVRTGPVDLAALAGEVVGQVAAEAAQREVSVAHRLPGCWVTGDPALLRQLLLNLVHNAVRHNHAGGQVAVGVLPAAAGGGTLTVSNTGPVVPQDELSFLFEPFYRRHGRAGRGGAAPGAVGHGLGLAIARAIAEAHGGRICVVAHHAGGLTVTVTL</sequence>
<keyword evidence="5" id="KW-0808">Transferase</keyword>
<feature type="transmembrane region" description="Helical" evidence="11">
    <location>
        <begin position="84"/>
        <end position="107"/>
    </location>
</feature>
<dbReference type="RefSeq" id="WP_197002328.1">
    <property type="nucleotide sequence ID" value="NZ_BONS01000003.1"/>
</dbReference>
<dbReference type="EMBL" id="JADOUF010000001">
    <property type="protein sequence ID" value="MBG6135180.1"/>
    <property type="molecule type" value="Genomic_DNA"/>
</dbReference>
<evidence type="ECO:0000259" key="13">
    <source>
        <dbReference type="PROSITE" id="PS50885"/>
    </source>
</evidence>
<keyword evidence="10 11" id="KW-0472">Membrane</keyword>
<dbReference type="InterPro" id="IPR003660">
    <property type="entry name" value="HAMP_dom"/>
</dbReference>
<dbReference type="Pfam" id="PF00672">
    <property type="entry name" value="HAMP"/>
    <property type="match status" value="1"/>
</dbReference>
<evidence type="ECO:0000256" key="10">
    <source>
        <dbReference type="ARBA" id="ARBA00023136"/>
    </source>
</evidence>
<evidence type="ECO:0000256" key="11">
    <source>
        <dbReference type="SAM" id="Phobius"/>
    </source>
</evidence>
<keyword evidence="8 11" id="KW-1133">Transmembrane helix</keyword>
<dbReference type="GO" id="GO:0000155">
    <property type="term" value="F:phosphorelay sensor kinase activity"/>
    <property type="evidence" value="ECO:0007669"/>
    <property type="project" value="InterPro"/>
</dbReference>
<dbReference type="EC" id="2.7.13.3" evidence="3"/>
<keyword evidence="9" id="KW-0902">Two-component regulatory system</keyword>
<dbReference type="CDD" id="cd00082">
    <property type="entry name" value="HisKA"/>
    <property type="match status" value="1"/>
</dbReference>
<dbReference type="PROSITE" id="PS50885">
    <property type="entry name" value="HAMP"/>
    <property type="match status" value="1"/>
</dbReference>
<evidence type="ECO:0000256" key="8">
    <source>
        <dbReference type="ARBA" id="ARBA00022989"/>
    </source>
</evidence>
<name>A0A8J7KEN0_9ACTN</name>
<feature type="domain" description="HAMP" evidence="13">
    <location>
        <begin position="108"/>
        <end position="161"/>
    </location>
</feature>
<dbReference type="InterPro" id="IPR003594">
    <property type="entry name" value="HATPase_dom"/>
</dbReference>
<dbReference type="PANTHER" id="PTHR45436:SF5">
    <property type="entry name" value="SENSOR HISTIDINE KINASE TRCS"/>
    <property type="match status" value="1"/>
</dbReference>
<comment type="subcellular location">
    <subcellularLocation>
        <location evidence="2">Cell membrane</location>
    </subcellularLocation>
</comment>
<gene>
    <name evidence="14" type="ORF">IW245_001374</name>
</gene>
<dbReference type="AlphaFoldDB" id="A0A8J7KEN0"/>
<dbReference type="SMART" id="SM00388">
    <property type="entry name" value="HisKA"/>
    <property type="match status" value="1"/>
</dbReference>
<evidence type="ECO:0000313" key="14">
    <source>
        <dbReference type="EMBL" id="MBG6135180.1"/>
    </source>
</evidence>
<dbReference type="SMART" id="SM00304">
    <property type="entry name" value="HAMP"/>
    <property type="match status" value="1"/>
</dbReference>
<comment type="catalytic activity">
    <reaction evidence="1">
        <text>ATP + protein L-histidine = ADP + protein N-phospho-L-histidine.</text>
        <dbReference type="EC" id="2.7.13.3"/>
    </reaction>
</comment>
<evidence type="ECO:0000259" key="12">
    <source>
        <dbReference type="PROSITE" id="PS50109"/>
    </source>
</evidence>
<evidence type="ECO:0000313" key="15">
    <source>
        <dbReference type="Proteomes" id="UP000622552"/>
    </source>
</evidence>
<dbReference type="Pfam" id="PF02518">
    <property type="entry name" value="HATPase_c"/>
    <property type="match status" value="1"/>
</dbReference>
<dbReference type="GO" id="GO:0005886">
    <property type="term" value="C:plasma membrane"/>
    <property type="evidence" value="ECO:0007669"/>
    <property type="project" value="UniProtKB-SubCell"/>
</dbReference>
<dbReference type="PROSITE" id="PS50109">
    <property type="entry name" value="HIS_KIN"/>
    <property type="match status" value="1"/>
</dbReference>
<keyword evidence="6 11" id="KW-0812">Transmembrane</keyword>
<protein>
    <recommendedName>
        <fullName evidence="3">histidine kinase</fullName>
        <ecNumber evidence="3">2.7.13.3</ecNumber>
    </recommendedName>
</protein>
<dbReference type="SUPFAM" id="SSF55874">
    <property type="entry name" value="ATPase domain of HSP90 chaperone/DNA topoisomerase II/histidine kinase"/>
    <property type="match status" value="1"/>
</dbReference>
<evidence type="ECO:0000256" key="1">
    <source>
        <dbReference type="ARBA" id="ARBA00000085"/>
    </source>
</evidence>
<proteinExistence type="predicted"/>
<dbReference type="InterPro" id="IPR003661">
    <property type="entry name" value="HisK_dim/P_dom"/>
</dbReference>
<evidence type="ECO:0000256" key="9">
    <source>
        <dbReference type="ARBA" id="ARBA00023012"/>
    </source>
</evidence>
<evidence type="ECO:0000256" key="6">
    <source>
        <dbReference type="ARBA" id="ARBA00022692"/>
    </source>
</evidence>
<accession>A0A8J7KEN0</accession>
<dbReference type="SMART" id="SM00387">
    <property type="entry name" value="HATPase_c"/>
    <property type="match status" value="1"/>
</dbReference>
<dbReference type="Gene3D" id="3.30.565.10">
    <property type="entry name" value="Histidine kinase-like ATPase, C-terminal domain"/>
    <property type="match status" value="1"/>
</dbReference>
<evidence type="ECO:0000256" key="4">
    <source>
        <dbReference type="ARBA" id="ARBA00022553"/>
    </source>
</evidence>
<dbReference type="InterPro" id="IPR005467">
    <property type="entry name" value="His_kinase_dom"/>
</dbReference>
<keyword evidence="15" id="KW-1185">Reference proteome</keyword>
<evidence type="ECO:0000256" key="7">
    <source>
        <dbReference type="ARBA" id="ARBA00022777"/>
    </source>
</evidence>
<reference evidence="14" key="1">
    <citation type="submission" date="2020-11" db="EMBL/GenBank/DDBJ databases">
        <title>Sequencing the genomes of 1000 actinobacteria strains.</title>
        <authorList>
            <person name="Klenk H.-P."/>
        </authorList>
    </citation>
    <scope>NUCLEOTIDE SEQUENCE</scope>
    <source>
        <strain evidence="14">DSM 45356</strain>
    </source>
</reference>
<dbReference type="CDD" id="cd00075">
    <property type="entry name" value="HATPase"/>
    <property type="match status" value="1"/>
</dbReference>
<dbReference type="PRINTS" id="PR00344">
    <property type="entry name" value="BCTRLSENSOR"/>
</dbReference>
<dbReference type="InterPro" id="IPR050428">
    <property type="entry name" value="TCS_sensor_his_kinase"/>
</dbReference>
<keyword evidence="4" id="KW-0597">Phosphoprotein</keyword>
<dbReference type="InterPro" id="IPR036097">
    <property type="entry name" value="HisK_dim/P_sf"/>
</dbReference>
<feature type="domain" description="Histidine kinase" evidence="12">
    <location>
        <begin position="169"/>
        <end position="383"/>
    </location>
</feature>
<comment type="caution">
    <text evidence="14">The sequence shown here is derived from an EMBL/GenBank/DDBJ whole genome shotgun (WGS) entry which is preliminary data.</text>
</comment>
<dbReference type="InterPro" id="IPR004358">
    <property type="entry name" value="Sig_transdc_His_kin-like_C"/>
</dbReference>
<dbReference type="Gene3D" id="6.10.340.10">
    <property type="match status" value="1"/>
</dbReference>
<dbReference type="Pfam" id="PF00512">
    <property type="entry name" value="HisKA"/>
    <property type="match status" value="1"/>
</dbReference>
<dbReference type="Proteomes" id="UP000622552">
    <property type="component" value="Unassembled WGS sequence"/>
</dbReference>
<evidence type="ECO:0000256" key="2">
    <source>
        <dbReference type="ARBA" id="ARBA00004236"/>
    </source>
</evidence>
<evidence type="ECO:0000256" key="3">
    <source>
        <dbReference type="ARBA" id="ARBA00012438"/>
    </source>
</evidence>
<evidence type="ECO:0000256" key="5">
    <source>
        <dbReference type="ARBA" id="ARBA00022679"/>
    </source>
</evidence>
<feature type="transmembrane region" description="Helical" evidence="11">
    <location>
        <begin position="12"/>
        <end position="34"/>
    </location>
</feature>